<dbReference type="PANTHER" id="PTHR45934:SF2">
    <property type="entry name" value="MONOOXYGENASE 1"/>
    <property type="match status" value="1"/>
</dbReference>
<proteinExistence type="inferred from homology"/>
<evidence type="ECO:0000313" key="6">
    <source>
        <dbReference type="Proteomes" id="UP000290289"/>
    </source>
</evidence>
<dbReference type="Proteomes" id="UP000290289">
    <property type="component" value="Chromosome 10"/>
</dbReference>
<dbReference type="PRINTS" id="PR00420">
    <property type="entry name" value="RNGMNOXGNASE"/>
</dbReference>
<sequence length="805" mass="88195">MEVGDEEIGIAIVGGGICGLATALALHRKGFTSVVLERSESLRATGGGITIRANGWRALDELGVASKLRQTALPLQGACDIYLHNGKQQKISYGGAEARCLKRSDLITTLAESLPVGTIRLGCQAISVKLDSLTSYPTLQLHNGSTIKATVVIGCDGTKSVVADFIGVKPSKPFMLSEVRGFTVYAGGHNFGNEFLQVKGDKNTIGRLPVHDNLVYWFVSHQVHGRQDPSKVSKDPELIRQFTLQSILEEFPSEMVDMIRKSELESVSHVRLRYRPPWEILVQNFRKGSVTVAGDAMHVMGPFIGQGGSAGIEDAIVIARSLAPALAKNYYKKWSGRNGMMVEVGEAFDKYVKERRMRLVMLSTQTYLLGLLQQDSGSMLKFVCLILMATLFSDVIRHTRYDCGHEELEIAIVGGGICGLATALALHRKGFTSVVLERSESLRATGGGIIIRANGWRALDELGVASKLRQTAQPLQGVREIYLNDGKQQEMAYGGVEARCLKRSDLIETLAESLPVGTIRLGCQAISVKLDSLTSHPTLQLHSGSTIKAKVLIGCDGTKSVVADFVGVKPSKPFMLAGVRGFTVYPGGHNFGNKFVMVKGDKKTIGRIPVHDNLVSWFVTHQVHGRQDPSEVSKDPELIRQLTLQLIKEFPSEMVDIIRKSDLESVSHVRLRYRPPWEILVENFRKGSVTVAGDAMHVMGPFLGQGGSAGIEDAIVIARSLAPTLAQNYDRRSSGRNGMMVEVGEALDKYVKERRMRLVMLSTHTYLLGLLQQNPGPMLKFVCLILMATLFSDVTRHSRYDCGRL</sequence>
<feature type="domain" description="FAD-binding" evidence="4">
    <location>
        <begin position="10"/>
        <end position="326"/>
    </location>
</feature>
<dbReference type="Pfam" id="PF01494">
    <property type="entry name" value="FAD_binding_3"/>
    <property type="match status" value="2"/>
</dbReference>
<reference evidence="5 6" key="1">
    <citation type="submission" date="2018-10" db="EMBL/GenBank/DDBJ databases">
        <title>A high-quality apple genome assembly.</title>
        <authorList>
            <person name="Hu J."/>
        </authorList>
    </citation>
    <scope>NUCLEOTIDE SEQUENCE [LARGE SCALE GENOMIC DNA]</scope>
    <source>
        <strain evidence="6">cv. HFTH1</strain>
        <tissue evidence="5">Young leaf</tissue>
    </source>
</reference>
<evidence type="ECO:0000256" key="1">
    <source>
        <dbReference type="ARBA" id="ARBA00023002"/>
    </source>
</evidence>
<dbReference type="GO" id="GO:0071949">
    <property type="term" value="F:FAD binding"/>
    <property type="evidence" value="ECO:0007669"/>
    <property type="project" value="InterPro"/>
</dbReference>
<name>A0A498J1Z9_MALDO</name>
<evidence type="ECO:0000256" key="3">
    <source>
        <dbReference type="ARBA" id="ARBA00024018"/>
    </source>
</evidence>
<comment type="caution">
    <text evidence="5">The sequence shown here is derived from an EMBL/GenBank/DDBJ whole genome shotgun (WGS) entry which is preliminary data.</text>
</comment>
<dbReference type="STRING" id="3750.A0A498J1Z9"/>
<accession>A0A498J1Z9</accession>
<evidence type="ECO:0000256" key="2">
    <source>
        <dbReference type="ARBA" id="ARBA00023033"/>
    </source>
</evidence>
<dbReference type="AlphaFoldDB" id="A0A498J1Z9"/>
<keyword evidence="2" id="KW-0503">Monooxygenase</keyword>
<dbReference type="GO" id="GO:0004497">
    <property type="term" value="F:monooxygenase activity"/>
    <property type="evidence" value="ECO:0007669"/>
    <property type="project" value="UniProtKB-KW"/>
</dbReference>
<dbReference type="InterPro" id="IPR002938">
    <property type="entry name" value="FAD-bd"/>
</dbReference>
<dbReference type="InterPro" id="IPR036188">
    <property type="entry name" value="FAD/NAD-bd_sf"/>
</dbReference>
<feature type="domain" description="FAD-binding" evidence="4">
    <location>
        <begin position="408"/>
        <end position="725"/>
    </location>
</feature>
<dbReference type="Gene3D" id="3.50.50.60">
    <property type="entry name" value="FAD/NAD(P)-binding domain"/>
    <property type="match status" value="2"/>
</dbReference>
<dbReference type="PANTHER" id="PTHR45934">
    <property type="entry name" value="FAD/NAD(P)-BINDING OXIDOREDUCTASE FAMILY PROTEIN"/>
    <property type="match status" value="1"/>
</dbReference>
<keyword evidence="1" id="KW-0560">Oxidoreductase</keyword>
<dbReference type="InterPro" id="IPR044560">
    <property type="entry name" value="MOase"/>
</dbReference>
<evidence type="ECO:0000313" key="5">
    <source>
        <dbReference type="EMBL" id="RXH88002.1"/>
    </source>
</evidence>
<gene>
    <name evidence="5" type="ORF">DVH24_037647</name>
</gene>
<protein>
    <recommendedName>
        <fullName evidence="4">FAD-binding domain-containing protein</fullName>
    </recommendedName>
</protein>
<dbReference type="SUPFAM" id="SSF51905">
    <property type="entry name" value="FAD/NAD(P)-binding domain"/>
    <property type="match status" value="2"/>
</dbReference>
<keyword evidence="6" id="KW-1185">Reference proteome</keyword>
<organism evidence="5 6">
    <name type="scientific">Malus domestica</name>
    <name type="common">Apple</name>
    <name type="synonym">Pyrus malus</name>
    <dbReference type="NCBI Taxonomy" id="3750"/>
    <lineage>
        <taxon>Eukaryota</taxon>
        <taxon>Viridiplantae</taxon>
        <taxon>Streptophyta</taxon>
        <taxon>Embryophyta</taxon>
        <taxon>Tracheophyta</taxon>
        <taxon>Spermatophyta</taxon>
        <taxon>Magnoliopsida</taxon>
        <taxon>eudicotyledons</taxon>
        <taxon>Gunneridae</taxon>
        <taxon>Pentapetalae</taxon>
        <taxon>rosids</taxon>
        <taxon>fabids</taxon>
        <taxon>Rosales</taxon>
        <taxon>Rosaceae</taxon>
        <taxon>Amygdaloideae</taxon>
        <taxon>Maleae</taxon>
        <taxon>Malus</taxon>
    </lineage>
</organism>
<dbReference type="EMBL" id="RDQH01000336">
    <property type="protein sequence ID" value="RXH88002.1"/>
    <property type="molecule type" value="Genomic_DNA"/>
</dbReference>
<comment type="similarity">
    <text evidence="3">Belongs to the 3-hydroxybenzoate 6-hydroxylase family.</text>
</comment>
<evidence type="ECO:0000259" key="4">
    <source>
        <dbReference type="Pfam" id="PF01494"/>
    </source>
</evidence>